<keyword evidence="2 4" id="KW-0238">DNA-binding</keyword>
<keyword evidence="8" id="KW-1185">Reference proteome</keyword>
<feature type="DNA-binding region" description="HMG box" evidence="4">
    <location>
        <begin position="1"/>
        <end position="65"/>
    </location>
</feature>
<dbReference type="EMBL" id="CAXAMM010033334">
    <property type="protein sequence ID" value="CAK9071074.1"/>
    <property type="molecule type" value="Genomic_DNA"/>
</dbReference>
<name>A0ABP0P7M5_9DINO</name>
<evidence type="ECO:0000256" key="5">
    <source>
        <dbReference type="SAM" id="MobiDB-lite"/>
    </source>
</evidence>
<evidence type="ECO:0000256" key="4">
    <source>
        <dbReference type="PROSITE-ProRule" id="PRU00267"/>
    </source>
</evidence>
<evidence type="ECO:0000256" key="1">
    <source>
        <dbReference type="ARBA" id="ARBA00004123"/>
    </source>
</evidence>
<evidence type="ECO:0000259" key="6">
    <source>
        <dbReference type="PROSITE" id="PS50118"/>
    </source>
</evidence>
<dbReference type="InterPro" id="IPR036910">
    <property type="entry name" value="HMG_box_dom_sf"/>
</dbReference>
<reference evidence="7 8" key="1">
    <citation type="submission" date="2024-02" db="EMBL/GenBank/DDBJ databases">
        <authorList>
            <person name="Chen Y."/>
            <person name="Shah S."/>
            <person name="Dougan E. K."/>
            <person name="Thang M."/>
            <person name="Chan C."/>
        </authorList>
    </citation>
    <scope>NUCLEOTIDE SEQUENCE [LARGE SCALE GENOMIC DNA]</scope>
</reference>
<dbReference type="Gene3D" id="1.10.30.10">
    <property type="entry name" value="High mobility group box domain"/>
    <property type="match status" value="2"/>
</dbReference>
<dbReference type="PROSITE" id="PS50118">
    <property type="entry name" value="HMG_BOX_2"/>
    <property type="match status" value="2"/>
</dbReference>
<keyword evidence="3 4" id="KW-0539">Nucleus</keyword>
<comment type="caution">
    <text evidence="7">The sequence shown here is derived from an EMBL/GenBank/DDBJ whole genome shotgun (WGS) entry which is preliminary data.</text>
</comment>
<evidence type="ECO:0000313" key="7">
    <source>
        <dbReference type="EMBL" id="CAK9071074.1"/>
    </source>
</evidence>
<evidence type="ECO:0000313" key="8">
    <source>
        <dbReference type="Proteomes" id="UP001642464"/>
    </source>
</evidence>
<gene>
    <name evidence="7" type="ORF">SCF082_LOCUS35222</name>
</gene>
<dbReference type="SUPFAM" id="SSF47095">
    <property type="entry name" value="HMG-box"/>
    <property type="match status" value="2"/>
</dbReference>
<feature type="compositionally biased region" description="Basic and acidic residues" evidence="5">
    <location>
        <begin position="260"/>
        <end position="288"/>
    </location>
</feature>
<feature type="compositionally biased region" description="Basic residues" evidence="5">
    <location>
        <begin position="289"/>
        <end position="302"/>
    </location>
</feature>
<comment type="subcellular location">
    <subcellularLocation>
        <location evidence="1">Nucleus</location>
    </subcellularLocation>
</comment>
<dbReference type="InterPro" id="IPR009071">
    <property type="entry name" value="HMG_box_dom"/>
</dbReference>
<dbReference type="Pfam" id="PF00505">
    <property type="entry name" value="HMG_box"/>
    <property type="match status" value="2"/>
</dbReference>
<organism evidence="7 8">
    <name type="scientific">Durusdinium trenchii</name>
    <dbReference type="NCBI Taxonomy" id="1381693"/>
    <lineage>
        <taxon>Eukaryota</taxon>
        <taxon>Sar</taxon>
        <taxon>Alveolata</taxon>
        <taxon>Dinophyceae</taxon>
        <taxon>Suessiales</taxon>
        <taxon>Symbiodiniaceae</taxon>
        <taxon>Durusdinium</taxon>
    </lineage>
</organism>
<evidence type="ECO:0000256" key="2">
    <source>
        <dbReference type="ARBA" id="ARBA00023125"/>
    </source>
</evidence>
<dbReference type="PANTHER" id="PTHR46261:SF18">
    <property type="entry name" value="DNA-BINDING PROTEIN MNB1B"/>
    <property type="match status" value="1"/>
</dbReference>
<accession>A0ABP0P7M5</accession>
<dbReference type="InterPro" id="IPR031061">
    <property type="entry name" value="HMGB_plant"/>
</dbReference>
<feature type="region of interest" description="Disordered" evidence="5">
    <location>
        <begin position="166"/>
        <end position="302"/>
    </location>
</feature>
<protein>
    <recommendedName>
        <fullName evidence="6">HMG box domain-containing protein</fullName>
    </recommendedName>
</protein>
<dbReference type="PRINTS" id="PR00886">
    <property type="entry name" value="HIGHMOBLTY12"/>
</dbReference>
<sequence>MRPASPWILFLQDFRADQSTKLKAKEVLSEASKKWRGMQAGEKAKYEEPAQALKAKYSEAMKSYKESGKQDAWKRDPERPKKPLTPFFKFMEEQRAAAGNPKEVVEITKSAGLKWKSLSESEKSRYAAGWAEAKEKYAAELQAYKDSGKEAKWEKRVGITALKEKMQAKKVAAKARTQKAKDANKAKLQKAKAVEKAKKAKETEKAKKAKEAEKAKKAKETEKAKKAKETEKAKKAKVTEKAKKAKGSTQVKKANAAVKKAKEAQKAKAKKAKEAEKVKKAKAAEKAKKAAVRSKAKAKAKV</sequence>
<evidence type="ECO:0000256" key="3">
    <source>
        <dbReference type="ARBA" id="ARBA00023242"/>
    </source>
</evidence>
<feature type="domain" description="HMG box" evidence="6">
    <location>
        <begin position="1"/>
        <end position="65"/>
    </location>
</feature>
<dbReference type="SMART" id="SM00398">
    <property type="entry name" value="HMG"/>
    <property type="match status" value="2"/>
</dbReference>
<proteinExistence type="predicted"/>
<feature type="compositionally biased region" description="Basic and acidic residues" evidence="5">
    <location>
        <begin position="192"/>
        <end position="242"/>
    </location>
</feature>
<dbReference type="Proteomes" id="UP001642464">
    <property type="component" value="Unassembled WGS sequence"/>
</dbReference>
<feature type="domain" description="HMG box" evidence="6">
    <location>
        <begin position="80"/>
        <end position="145"/>
    </location>
</feature>
<dbReference type="PANTHER" id="PTHR46261">
    <property type="entry name" value="HIGH MOBILITY GROUP B PROTEIN 4-RELATED"/>
    <property type="match status" value="1"/>
</dbReference>
<feature type="DNA-binding region" description="HMG box" evidence="4">
    <location>
        <begin position="80"/>
        <end position="145"/>
    </location>
</feature>